<dbReference type="InterPro" id="IPR011042">
    <property type="entry name" value="6-blade_b-propeller_TolB-like"/>
</dbReference>
<evidence type="ECO:0000256" key="2">
    <source>
        <dbReference type="SAM" id="SignalP"/>
    </source>
</evidence>
<evidence type="ECO:0000313" key="4">
    <source>
        <dbReference type="EMBL" id="MFD2917059.1"/>
    </source>
</evidence>
<dbReference type="EMBL" id="JBHUOS010000010">
    <property type="protein sequence ID" value="MFD2917059.1"/>
    <property type="molecule type" value="Genomic_DNA"/>
</dbReference>
<protein>
    <submittedName>
        <fullName evidence="4">T9SS type A sorting domain-containing protein</fullName>
    </submittedName>
</protein>
<comment type="caution">
    <text evidence="4">The sequence shown here is derived from an EMBL/GenBank/DDBJ whole genome shotgun (WGS) entry which is preliminary data.</text>
</comment>
<dbReference type="Pfam" id="PF18962">
    <property type="entry name" value="Por_Secre_tail"/>
    <property type="match status" value="1"/>
</dbReference>
<dbReference type="InterPro" id="IPR026444">
    <property type="entry name" value="Secre_tail"/>
</dbReference>
<evidence type="ECO:0000256" key="1">
    <source>
        <dbReference type="ARBA" id="ARBA00022729"/>
    </source>
</evidence>
<feature type="signal peptide" evidence="2">
    <location>
        <begin position="1"/>
        <end position="20"/>
    </location>
</feature>
<dbReference type="Gene3D" id="2.120.10.30">
    <property type="entry name" value="TolB, C-terminal domain"/>
    <property type="match status" value="1"/>
</dbReference>
<dbReference type="SUPFAM" id="SSF63825">
    <property type="entry name" value="YWTD domain"/>
    <property type="match status" value="1"/>
</dbReference>
<feature type="chain" id="PRO_5045222749" evidence="2">
    <location>
        <begin position="21"/>
        <end position="349"/>
    </location>
</feature>
<feature type="domain" description="Secretion system C-terminal sorting" evidence="3">
    <location>
        <begin position="281"/>
        <end position="347"/>
    </location>
</feature>
<evidence type="ECO:0000313" key="5">
    <source>
        <dbReference type="Proteomes" id="UP001597548"/>
    </source>
</evidence>
<organism evidence="4 5">
    <name type="scientific">Psychroserpens luteus</name>
    <dbReference type="NCBI Taxonomy" id="1434066"/>
    <lineage>
        <taxon>Bacteria</taxon>
        <taxon>Pseudomonadati</taxon>
        <taxon>Bacteroidota</taxon>
        <taxon>Flavobacteriia</taxon>
        <taxon>Flavobacteriales</taxon>
        <taxon>Flavobacteriaceae</taxon>
        <taxon>Psychroserpens</taxon>
    </lineage>
</organism>
<dbReference type="NCBIfam" id="TIGR04183">
    <property type="entry name" value="Por_Secre_tail"/>
    <property type="match status" value="1"/>
</dbReference>
<keyword evidence="5" id="KW-1185">Reference proteome</keyword>
<gene>
    <name evidence="4" type="ORF">ACFS29_15500</name>
</gene>
<accession>A0ABW5ZVK8</accession>
<reference evidence="5" key="1">
    <citation type="journal article" date="2019" name="Int. J. Syst. Evol. Microbiol.">
        <title>The Global Catalogue of Microorganisms (GCM) 10K type strain sequencing project: providing services to taxonomists for standard genome sequencing and annotation.</title>
        <authorList>
            <consortium name="The Broad Institute Genomics Platform"/>
            <consortium name="The Broad Institute Genome Sequencing Center for Infectious Disease"/>
            <person name="Wu L."/>
            <person name="Ma J."/>
        </authorList>
    </citation>
    <scope>NUCLEOTIDE SEQUENCE [LARGE SCALE GENOMIC DNA]</scope>
    <source>
        <strain evidence="5">KCTC 32514</strain>
    </source>
</reference>
<sequence>MKKIYTSLIIFALSIASVFSQVTDVVLLPGSNQPKRLFLVDNILYFSQATKISYIDITETDPVHTVLISNLNSPGGMEIKDNFLYIAHFGDGDVIKVDLDDPTPSIIDVTFFGNTPNMLKFNGNDLYFTDNNGNRIYKYDITSSSPTAETFVNTPNNSSPIGIDIKDGILYYSQANMGNILKLDLNNPNGTPIEVVSGLIRPIGIEFKGNDLYVADVDGDKIVKIDVTQSPTIAEDVVTNLNLPTDITFDGDIMYISQLNKISKIDLSLSVDEFSTNNIVLYPNPTKDYLTISNLQSDLNFDISDVNGRVLKKGVVSPNTNIDVSSLSHGYYFITFDGVSSITKKFIKN</sequence>
<keyword evidence="1 2" id="KW-0732">Signal</keyword>
<dbReference type="RefSeq" id="WP_194506099.1">
    <property type="nucleotide sequence ID" value="NZ_JADILU010000001.1"/>
</dbReference>
<dbReference type="Proteomes" id="UP001597548">
    <property type="component" value="Unassembled WGS sequence"/>
</dbReference>
<evidence type="ECO:0000259" key="3">
    <source>
        <dbReference type="Pfam" id="PF18962"/>
    </source>
</evidence>
<proteinExistence type="predicted"/>
<name>A0ABW5ZVK8_9FLAO</name>